<feature type="region of interest" description="Disordered" evidence="1">
    <location>
        <begin position="40"/>
        <end position="72"/>
    </location>
</feature>
<dbReference type="PANTHER" id="PTHR16207">
    <property type="entry name" value="SET DOMAIN-CONTAINING PROTEIN"/>
    <property type="match status" value="1"/>
</dbReference>
<keyword evidence="5" id="KW-1185">Reference proteome</keyword>
<dbReference type="InterPro" id="IPR046432">
    <property type="entry name" value="TASOR"/>
</dbReference>
<evidence type="ECO:0000259" key="2">
    <source>
        <dbReference type="Pfam" id="PF23314"/>
    </source>
</evidence>
<comment type="caution">
    <text evidence="4">The sequence shown here is derived from an EMBL/GenBank/DDBJ whole genome shotgun (WGS) entry which is preliminary data.</text>
</comment>
<proteinExistence type="predicted"/>
<accession>A0A9Q0IFC9</accession>
<dbReference type="GO" id="GO:0045814">
    <property type="term" value="P:negative regulation of gene expression, epigenetic"/>
    <property type="evidence" value="ECO:0007669"/>
    <property type="project" value="InterPro"/>
</dbReference>
<sequence length="1419" mass="157433">MDGIRCSVYEFVPIEVEDSSLSPLIQELKDKDIVIKLRPSEFDDDSDCTNENIVKSSSERVDASPESAKNLEDSAVNSISKDKTCNSLCKVIPNKSIQPQLVLKNKASIDPEGSSKEISKMGERNENLQNTKVAVEPPIEMDTSCQIMKGVDEEQNYPCTYVVGTDNYDGNESKCEDHRRDTDSHKSPVPFVNLPDNETQSMDVTSITLPHGPNENGNEDKDCQLAIDQGHFTKEENSLKPKSVSDGHGTIKGDVPGVSCQSLPVGQPFKDGEKDASTDKMLPMQYANSSSTSGDHTISEKNVALDKKLPKENDYNESVDQAEMLIFGEQEKSNDSTPLQDGIVDESQAEVLADVSVVSCSPQEQDDELIENQVETAHILGPEAASYHPPKDGDSIQEVEAGPQVLPLQDNPVEVGHEPNEMAMNIDVYRISLDNYEKDPKAENVLSVFEDSDSKHKLGSEDSEADTRCPTPTNGDGPLLFCQATLGQQNDGDGKKDASSDEMLQTQYANENTSMNVSYDDDDDATSEENLIIDMDKMSPEEHDPNDSMDETNNEIVSDQKTSDNDSKPMQDGIVGESQAKVLPDVSVVNFDQEKDDKLIENEVETAHILAQKAVSHHQAQSPQDGFTLLQDPSEMRLFGKDDSLQEVEASPHVLPLQDNPVEVVYEPKAMAMNTDLDRIALENCKKDPIVENILSVFVDSDSQPKLASKDIEADKICPTSTNGEGPVGYCQAILDGQPHDGDGKMDASSEEMLQTQYANENFMDGGVDSISEEILDIQSEFNERCPTPTRDENLYEYIPSLEQSIPNQVCKSSPGKEHRTNSTLTHQWGKEVYVEPELKLVGDQDPGRELCEENQNPRSGLLKTTDLPSSLIQSPALCRKSIGMDNVNGQTPVKRKMFSEEGCLLPVPCPPKKMSSDQELCKAPIPSRLSDDLHQPRTGCQADEVYKVKEMDNLAISNTSDGNEIKIPVIPTTLTDTLLDNHTSENNQHENEQDSEPNYMDAVYRFNESGMLTPTRTSIDSMSDEGEYFSSSSFDDPIQDCPIVKKCGQSSSIHSDDHRGVTEEDTYTMEPSTSSFKYTNYTFTKTVSKSLKQLTETCIDSDLTQFSMEQEFLIFSEEMKLLLNGKNPILMHSYPSSDRPQSVLDLSIGVDVAESSMGETLGESILYRHAFSSNGAEANVALSDIEAECARSFHTMMDNVCAGKTQLMDTDKRLRDHASSSRQMRSEMLGSLNHGLNSVVRQSSKTKFRFYILMTSDDAFFEETKVPHLLDLKKSTNVLFAGIDQPDDIGNLTHQDLFKKGGFIMLEGTAMEALSFYNNMGAYSEVMRTTIYMIRVVNAPNFTRFSTEEAEKKHLMKSCQETGIVEVLPYHQCDQLSREHPSYLSCLLQLQVQNITARFPVFVTGKCNECKCPQPPWC</sequence>
<dbReference type="InterPro" id="IPR056243">
    <property type="entry name" value="TASOR_ab_dom"/>
</dbReference>
<reference evidence="4" key="1">
    <citation type="submission" date="2022-07" db="EMBL/GenBank/DDBJ databases">
        <title>Chromosome-level genome of Muraenolepis orangiensis.</title>
        <authorList>
            <person name="Kim J."/>
        </authorList>
    </citation>
    <scope>NUCLEOTIDE SEQUENCE</scope>
    <source>
        <strain evidence="4">KU_S4_2022</strain>
        <tissue evidence="4">Muscle</tissue>
    </source>
</reference>
<dbReference type="GO" id="GO:0005654">
    <property type="term" value="C:nucleoplasm"/>
    <property type="evidence" value="ECO:0007669"/>
    <property type="project" value="TreeGrafter"/>
</dbReference>
<protein>
    <submittedName>
        <fullName evidence="4">Uncharacterized protein</fullName>
    </submittedName>
</protein>
<dbReference type="InterPro" id="IPR056242">
    <property type="entry name" value="PIN_TASOR"/>
</dbReference>
<gene>
    <name evidence="4" type="ORF">NHX12_002534</name>
</gene>
<dbReference type="PANTHER" id="PTHR16207:SF10">
    <property type="entry name" value="PROTEIN TASOR 2"/>
    <property type="match status" value="1"/>
</dbReference>
<dbReference type="EMBL" id="JANIIK010000110">
    <property type="protein sequence ID" value="KAJ3596125.1"/>
    <property type="molecule type" value="Genomic_DNA"/>
</dbReference>
<feature type="region of interest" description="Disordered" evidence="1">
    <location>
        <begin position="234"/>
        <end position="276"/>
    </location>
</feature>
<dbReference type="Pfam" id="PF23314">
    <property type="entry name" value="TASOR_alpha-beta"/>
    <property type="match status" value="1"/>
</dbReference>
<dbReference type="Proteomes" id="UP001148018">
    <property type="component" value="Unassembled WGS sequence"/>
</dbReference>
<feature type="region of interest" description="Disordered" evidence="1">
    <location>
        <begin position="537"/>
        <end position="572"/>
    </location>
</feature>
<evidence type="ECO:0000313" key="5">
    <source>
        <dbReference type="Proteomes" id="UP001148018"/>
    </source>
</evidence>
<feature type="compositionally biased region" description="Basic and acidic residues" evidence="1">
    <location>
        <begin position="537"/>
        <end position="546"/>
    </location>
</feature>
<evidence type="ECO:0000259" key="3">
    <source>
        <dbReference type="Pfam" id="PF24630"/>
    </source>
</evidence>
<feature type="domain" description="TASOR alpha/beta" evidence="2">
    <location>
        <begin position="1266"/>
        <end position="1299"/>
    </location>
</feature>
<dbReference type="OrthoDB" id="5960959at2759"/>
<feature type="region of interest" description="Disordered" evidence="1">
    <location>
        <begin position="452"/>
        <end position="481"/>
    </location>
</feature>
<name>A0A9Q0IFC9_9TELE</name>
<evidence type="ECO:0000313" key="4">
    <source>
        <dbReference type="EMBL" id="KAJ3596125.1"/>
    </source>
</evidence>
<feature type="compositionally biased region" description="Basic and acidic residues" evidence="1">
    <location>
        <begin position="234"/>
        <end position="251"/>
    </location>
</feature>
<evidence type="ECO:0000256" key="1">
    <source>
        <dbReference type="SAM" id="MobiDB-lite"/>
    </source>
</evidence>
<organism evidence="4 5">
    <name type="scientific">Muraenolepis orangiensis</name>
    <name type="common">Patagonian moray cod</name>
    <dbReference type="NCBI Taxonomy" id="630683"/>
    <lineage>
        <taxon>Eukaryota</taxon>
        <taxon>Metazoa</taxon>
        <taxon>Chordata</taxon>
        <taxon>Craniata</taxon>
        <taxon>Vertebrata</taxon>
        <taxon>Euteleostomi</taxon>
        <taxon>Actinopterygii</taxon>
        <taxon>Neopterygii</taxon>
        <taxon>Teleostei</taxon>
        <taxon>Neoteleostei</taxon>
        <taxon>Acanthomorphata</taxon>
        <taxon>Zeiogadaria</taxon>
        <taxon>Gadariae</taxon>
        <taxon>Gadiformes</taxon>
        <taxon>Muraenolepidoidei</taxon>
        <taxon>Muraenolepididae</taxon>
        <taxon>Muraenolepis</taxon>
    </lineage>
</organism>
<feature type="compositionally biased region" description="Basic and acidic residues" evidence="1">
    <location>
        <begin position="173"/>
        <end position="186"/>
    </location>
</feature>
<dbReference type="Pfam" id="PF24630">
    <property type="entry name" value="PIN_TASOR"/>
    <property type="match status" value="1"/>
</dbReference>
<feature type="domain" description="TASOR PIN" evidence="3">
    <location>
        <begin position="1345"/>
        <end position="1410"/>
    </location>
</feature>
<feature type="region of interest" description="Disordered" evidence="1">
    <location>
        <begin position="173"/>
        <end position="197"/>
    </location>
</feature>